<reference evidence="4" key="3">
    <citation type="submission" date="2015-06" db="UniProtKB">
        <authorList>
            <consortium name="EnsemblProtists"/>
        </authorList>
    </citation>
    <scope>IDENTIFICATION</scope>
</reference>
<evidence type="ECO:0000256" key="1">
    <source>
        <dbReference type="SAM" id="MobiDB-lite"/>
    </source>
</evidence>
<dbReference type="PANTHER" id="PTHR28069">
    <property type="entry name" value="GH20023P"/>
    <property type="match status" value="1"/>
</dbReference>
<dbReference type="InterPro" id="IPR046824">
    <property type="entry name" value="Mss51-like_C"/>
</dbReference>
<dbReference type="PaxDb" id="55529-EKX45429"/>
<reference evidence="3 5" key="1">
    <citation type="journal article" date="2012" name="Nature">
        <title>Algal genomes reveal evolutionary mosaicism and the fate of nucleomorphs.</title>
        <authorList>
            <consortium name="DOE Joint Genome Institute"/>
            <person name="Curtis B.A."/>
            <person name="Tanifuji G."/>
            <person name="Burki F."/>
            <person name="Gruber A."/>
            <person name="Irimia M."/>
            <person name="Maruyama S."/>
            <person name="Arias M.C."/>
            <person name="Ball S.G."/>
            <person name="Gile G.H."/>
            <person name="Hirakawa Y."/>
            <person name="Hopkins J.F."/>
            <person name="Kuo A."/>
            <person name="Rensing S.A."/>
            <person name="Schmutz J."/>
            <person name="Symeonidi A."/>
            <person name="Elias M."/>
            <person name="Eveleigh R.J."/>
            <person name="Herman E.K."/>
            <person name="Klute M.J."/>
            <person name="Nakayama T."/>
            <person name="Obornik M."/>
            <person name="Reyes-Prieto A."/>
            <person name="Armbrust E.V."/>
            <person name="Aves S.J."/>
            <person name="Beiko R.G."/>
            <person name="Coutinho P."/>
            <person name="Dacks J.B."/>
            <person name="Durnford D.G."/>
            <person name="Fast N.M."/>
            <person name="Green B.R."/>
            <person name="Grisdale C.J."/>
            <person name="Hempel F."/>
            <person name="Henrissat B."/>
            <person name="Hoppner M.P."/>
            <person name="Ishida K."/>
            <person name="Kim E."/>
            <person name="Koreny L."/>
            <person name="Kroth P.G."/>
            <person name="Liu Y."/>
            <person name="Malik S.B."/>
            <person name="Maier U.G."/>
            <person name="McRose D."/>
            <person name="Mock T."/>
            <person name="Neilson J.A."/>
            <person name="Onodera N.T."/>
            <person name="Poole A.M."/>
            <person name="Pritham E.J."/>
            <person name="Richards T.A."/>
            <person name="Rocap G."/>
            <person name="Roy S.W."/>
            <person name="Sarai C."/>
            <person name="Schaack S."/>
            <person name="Shirato S."/>
            <person name="Slamovits C.H."/>
            <person name="Spencer D.F."/>
            <person name="Suzuki S."/>
            <person name="Worden A.Z."/>
            <person name="Zauner S."/>
            <person name="Barry K."/>
            <person name="Bell C."/>
            <person name="Bharti A.K."/>
            <person name="Crow J.A."/>
            <person name="Grimwood J."/>
            <person name="Kramer R."/>
            <person name="Lindquist E."/>
            <person name="Lucas S."/>
            <person name="Salamov A."/>
            <person name="McFadden G.I."/>
            <person name="Lane C.E."/>
            <person name="Keeling P.J."/>
            <person name="Gray M.W."/>
            <person name="Grigoriev I.V."/>
            <person name="Archibald J.M."/>
        </authorList>
    </citation>
    <scope>NUCLEOTIDE SEQUENCE</scope>
    <source>
        <strain evidence="3 5">CCMP2712</strain>
    </source>
</reference>
<feature type="compositionally biased region" description="Basic and acidic residues" evidence="1">
    <location>
        <begin position="103"/>
        <end position="118"/>
    </location>
</feature>
<evidence type="ECO:0000313" key="3">
    <source>
        <dbReference type="EMBL" id="EKX45429.1"/>
    </source>
</evidence>
<dbReference type="Proteomes" id="UP000011087">
    <property type="component" value="Unassembled WGS sequence"/>
</dbReference>
<gene>
    <name evidence="3" type="ORF">GUITHDRAFT_108696</name>
</gene>
<dbReference type="EnsemblProtists" id="EKX45429">
    <property type="protein sequence ID" value="EKX45429"/>
    <property type="gene ID" value="GUITHDRAFT_108696"/>
</dbReference>
<feature type="domain" description="Mitochondrial splicing suppressor 51-like C-terminal" evidence="2">
    <location>
        <begin position="120"/>
        <end position="297"/>
    </location>
</feature>
<evidence type="ECO:0000313" key="4">
    <source>
        <dbReference type="EnsemblProtists" id="EKX45429"/>
    </source>
</evidence>
<evidence type="ECO:0000313" key="5">
    <source>
        <dbReference type="Proteomes" id="UP000011087"/>
    </source>
</evidence>
<dbReference type="RefSeq" id="XP_005832409.1">
    <property type="nucleotide sequence ID" value="XM_005832352.1"/>
</dbReference>
<dbReference type="OrthoDB" id="5282002at2759"/>
<evidence type="ECO:0000259" key="2">
    <source>
        <dbReference type="Pfam" id="PF20179"/>
    </source>
</evidence>
<reference evidence="5" key="2">
    <citation type="submission" date="2012-11" db="EMBL/GenBank/DDBJ databases">
        <authorList>
            <person name="Kuo A."/>
            <person name="Curtis B.A."/>
            <person name="Tanifuji G."/>
            <person name="Burki F."/>
            <person name="Gruber A."/>
            <person name="Irimia M."/>
            <person name="Maruyama S."/>
            <person name="Arias M.C."/>
            <person name="Ball S.G."/>
            <person name="Gile G.H."/>
            <person name="Hirakawa Y."/>
            <person name="Hopkins J.F."/>
            <person name="Rensing S.A."/>
            <person name="Schmutz J."/>
            <person name="Symeonidi A."/>
            <person name="Elias M."/>
            <person name="Eveleigh R.J."/>
            <person name="Herman E.K."/>
            <person name="Klute M.J."/>
            <person name="Nakayama T."/>
            <person name="Obornik M."/>
            <person name="Reyes-Prieto A."/>
            <person name="Armbrust E.V."/>
            <person name="Aves S.J."/>
            <person name="Beiko R.G."/>
            <person name="Coutinho P."/>
            <person name="Dacks J.B."/>
            <person name="Durnford D.G."/>
            <person name="Fast N.M."/>
            <person name="Green B.R."/>
            <person name="Grisdale C."/>
            <person name="Hempe F."/>
            <person name="Henrissat B."/>
            <person name="Hoppner M.P."/>
            <person name="Ishida K.-I."/>
            <person name="Kim E."/>
            <person name="Koreny L."/>
            <person name="Kroth P.G."/>
            <person name="Liu Y."/>
            <person name="Malik S.-B."/>
            <person name="Maier U.G."/>
            <person name="McRose D."/>
            <person name="Mock T."/>
            <person name="Neilson J.A."/>
            <person name="Onodera N.T."/>
            <person name="Poole A.M."/>
            <person name="Pritham E.J."/>
            <person name="Richards T.A."/>
            <person name="Rocap G."/>
            <person name="Roy S.W."/>
            <person name="Sarai C."/>
            <person name="Schaack S."/>
            <person name="Shirato S."/>
            <person name="Slamovits C.H."/>
            <person name="Spencer D.F."/>
            <person name="Suzuki S."/>
            <person name="Worden A.Z."/>
            <person name="Zauner S."/>
            <person name="Barry K."/>
            <person name="Bell C."/>
            <person name="Bharti A.K."/>
            <person name="Crow J.A."/>
            <person name="Grimwood J."/>
            <person name="Kramer R."/>
            <person name="Lindquist E."/>
            <person name="Lucas S."/>
            <person name="Salamov A."/>
            <person name="McFadden G.I."/>
            <person name="Lane C.E."/>
            <person name="Keeling P.J."/>
            <person name="Gray M.W."/>
            <person name="Grigoriev I.V."/>
            <person name="Archibald J.M."/>
        </authorList>
    </citation>
    <scope>NUCLEOTIDE SEQUENCE</scope>
    <source>
        <strain evidence="5">CCMP2712</strain>
    </source>
</reference>
<feature type="compositionally biased region" description="Acidic residues" evidence="1">
    <location>
        <begin position="93"/>
        <end position="102"/>
    </location>
</feature>
<dbReference type="EMBL" id="JH992999">
    <property type="protein sequence ID" value="EKX45429.1"/>
    <property type="molecule type" value="Genomic_DNA"/>
</dbReference>
<feature type="compositionally biased region" description="Basic and acidic residues" evidence="1">
    <location>
        <begin position="326"/>
        <end position="336"/>
    </location>
</feature>
<dbReference type="AlphaFoldDB" id="L1JBD3"/>
<feature type="region of interest" description="Disordered" evidence="1">
    <location>
        <begin position="93"/>
        <end position="126"/>
    </location>
</feature>
<dbReference type="PANTHER" id="PTHR28069:SF1">
    <property type="entry name" value="PROTEIN MSS51, MITOCHONDRIAL"/>
    <property type="match status" value="1"/>
</dbReference>
<feature type="region of interest" description="Disordered" evidence="1">
    <location>
        <begin position="326"/>
        <end position="402"/>
    </location>
</feature>
<accession>L1JBD3</accession>
<keyword evidence="5" id="KW-1185">Reference proteome</keyword>
<dbReference type="HOGENOM" id="CLU_599152_0_0_1"/>
<dbReference type="Pfam" id="PF20179">
    <property type="entry name" value="MSS51_C"/>
    <property type="match status" value="1"/>
</dbReference>
<name>L1JBD3_GUITC</name>
<dbReference type="eggNOG" id="ENOG502RXAD">
    <property type="taxonomic scope" value="Eukaryota"/>
</dbReference>
<organism evidence="3">
    <name type="scientific">Guillardia theta (strain CCMP2712)</name>
    <name type="common">Cryptophyte</name>
    <dbReference type="NCBI Taxonomy" id="905079"/>
    <lineage>
        <taxon>Eukaryota</taxon>
        <taxon>Cryptophyceae</taxon>
        <taxon>Pyrenomonadales</taxon>
        <taxon>Geminigeraceae</taxon>
        <taxon>Guillardia</taxon>
    </lineage>
</organism>
<dbReference type="GeneID" id="17302094"/>
<sequence length="457" mass="50864">MSGLLDDSFGDGLMSGTFRWTSAKVLPPLPPFPKPPLKVETMKGWGRFLETRDPSGSLTTIAKSDSSLLDGLTFPVTMAYVLQKFGGCRRELEEEEEEEEAGDDHQCKRDGTRGRNAGDNETGLGEATGRKKLNLIVLGASKKAEERILWDTKYWQEVAYLFPHHDLHLFLIGPEISSTKSPQEIKRRVDMPSNFTVELLRLQPPCASKFLSQHPELDSANSMFFTFNGGFGSFVETGDMQLLKSWYPDLLRVSESGMKAAFTCANDYIDVVGEMRVHEEMIKSRIVAVPQLNPYHSGSTFVGEAGKEGSWFSGNYCFYVIQGRERSDDREERNEEDREGEEAESGHCLGAKGQDGGGSQRQGGETELNKSNEESGKEEEEQETGGKDKEIVDGGTEGSEEVGVEEVEEVANVDSIVDYEFQHEVLEGGEQVLIIVIRFNEDTSMQHLDLQVPPPRP</sequence>
<proteinExistence type="predicted"/>
<dbReference type="KEGG" id="gtt:GUITHDRAFT_108696"/>
<protein>
    <recommendedName>
        <fullName evidence="2">Mitochondrial splicing suppressor 51-like C-terminal domain-containing protein</fullName>
    </recommendedName>
</protein>